<sequence>MQNNSLKNTFEVRWSDIDANIHLRHSAYADFCAQARLRFLGEAGLTFNKFKELHIGPILFREELKYLKEVPFGEHITVETSMIKMREDASRWSIKHVIFREDGQKAAIVVVDGAWIDILKRKLTALPEDLAQNFKSLPKAADFELEPLKEKTI</sequence>
<evidence type="ECO:0000313" key="2">
    <source>
        <dbReference type="Proteomes" id="UP000298616"/>
    </source>
</evidence>
<dbReference type="Gene3D" id="3.10.129.10">
    <property type="entry name" value="Hotdog Thioesterase"/>
    <property type="match status" value="1"/>
</dbReference>
<dbReference type="InterPro" id="IPR029069">
    <property type="entry name" value="HotDog_dom_sf"/>
</dbReference>
<dbReference type="CDD" id="cd00586">
    <property type="entry name" value="4HBT"/>
    <property type="match status" value="1"/>
</dbReference>
<dbReference type="AlphaFoldDB" id="A0A4D7K7B7"/>
<gene>
    <name evidence="1" type="ORF">DCC35_11175</name>
</gene>
<evidence type="ECO:0000313" key="1">
    <source>
        <dbReference type="EMBL" id="QCK15268.1"/>
    </source>
</evidence>
<dbReference type="GO" id="GO:0047617">
    <property type="term" value="F:fatty acyl-CoA hydrolase activity"/>
    <property type="evidence" value="ECO:0007669"/>
    <property type="project" value="TreeGrafter"/>
</dbReference>
<dbReference type="Pfam" id="PF13279">
    <property type="entry name" value="4HBT_2"/>
    <property type="match status" value="1"/>
</dbReference>
<keyword evidence="2" id="KW-1185">Reference proteome</keyword>
<name>A0A4D7K7B7_9BACT</name>
<dbReference type="InterPro" id="IPR050563">
    <property type="entry name" value="4-hydroxybenzoyl-CoA_TE"/>
</dbReference>
<proteinExistence type="predicted"/>
<dbReference type="KEGG" id="fpf:DCC35_11175"/>
<dbReference type="SUPFAM" id="SSF54637">
    <property type="entry name" value="Thioesterase/thiol ester dehydrase-isomerase"/>
    <property type="match status" value="1"/>
</dbReference>
<dbReference type="Proteomes" id="UP000298616">
    <property type="component" value="Chromosome"/>
</dbReference>
<accession>A0A4D7K7B7</accession>
<dbReference type="PANTHER" id="PTHR31793:SF24">
    <property type="entry name" value="LONG-CHAIN ACYL-COA THIOESTERASE FADM"/>
    <property type="match status" value="1"/>
</dbReference>
<reference evidence="1 2" key="1">
    <citation type="submission" date="2018-04" db="EMBL/GenBank/DDBJ databases">
        <title>Complete genome uncultured novel isolate.</title>
        <authorList>
            <person name="Merlino G."/>
        </authorList>
    </citation>
    <scope>NUCLEOTIDE SEQUENCE [LARGE SCALE GENOMIC DNA]</scope>
    <source>
        <strain evidence="2">R1DC9</strain>
    </source>
</reference>
<dbReference type="PANTHER" id="PTHR31793">
    <property type="entry name" value="4-HYDROXYBENZOYL-COA THIOESTERASE FAMILY MEMBER"/>
    <property type="match status" value="1"/>
</dbReference>
<dbReference type="OrthoDB" id="760345at2"/>
<dbReference type="EMBL" id="CP028923">
    <property type="protein sequence ID" value="QCK15268.1"/>
    <property type="molecule type" value="Genomic_DNA"/>
</dbReference>
<dbReference type="RefSeq" id="WP_137090854.1">
    <property type="nucleotide sequence ID" value="NZ_CP028923.1"/>
</dbReference>
<organism evidence="1 2">
    <name type="scientific">Mangrovivirga cuniculi</name>
    <dbReference type="NCBI Taxonomy" id="2715131"/>
    <lineage>
        <taxon>Bacteria</taxon>
        <taxon>Pseudomonadati</taxon>
        <taxon>Bacteroidota</taxon>
        <taxon>Cytophagia</taxon>
        <taxon>Cytophagales</taxon>
        <taxon>Mangrovivirgaceae</taxon>
        <taxon>Mangrovivirga</taxon>
    </lineage>
</organism>
<protein>
    <submittedName>
        <fullName evidence="1">Thioesterase</fullName>
    </submittedName>
</protein>